<accession>A0A9X1PCB7</accession>
<evidence type="ECO:0000313" key="2">
    <source>
        <dbReference type="Proteomes" id="UP001139700"/>
    </source>
</evidence>
<keyword evidence="2" id="KW-1185">Reference proteome</keyword>
<evidence type="ECO:0000313" key="1">
    <source>
        <dbReference type="EMBL" id="MCF0041308.1"/>
    </source>
</evidence>
<dbReference type="RefSeq" id="WP_234613927.1">
    <property type="nucleotide sequence ID" value="NZ_CP098806.1"/>
</dbReference>
<comment type="caution">
    <text evidence="1">The sequence shown here is derived from an EMBL/GenBank/DDBJ whole genome shotgun (WGS) entry which is preliminary data.</text>
</comment>
<gene>
    <name evidence="1" type="ORF">LXM24_14490</name>
</gene>
<sequence>MKRLCRKVTIMSGVACGLFLMSCQEESQVTAIQAAEDVQKISQAPPAMTPNFRLSKFGNETLVYHSDGRIKQVNGTADPKFTGYSTYRVDYEYIGNSIVSIRYHDNVKEKKMEWQLENGRASKLKVTNYKTGGVNVLSTIHAAYQYNGQNQLVKVILMDKVLSTVTVSYDNLGNAVKFLMVNNTKKGDEFFNMMKYEYTEYVGGPVELDKGETLPMHVFGPSTLGWIGDPYLPVFGNFGKHRVKKSIRTNYPATYKYTYNLDANGYVKKLNKLKQTGEFVESKELTYAIPIKNRL</sequence>
<dbReference type="AlphaFoldDB" id="A0A9X1PCB7"/>
<dbReference type="PROSITE" id="PS51257">
    <property type="entry name" value="PROKAR_LIPOPROTEIN"/>
    <property type="match status" value="1"/>
</dbReference>
<proteinExistence type="predicted"/>
<dbReference type="CDD" id="cd12871">
    <property type="entry name" value="Bacuni_01323_like"/>
    <property type="match status" value="1"/>
</dbReference>
<evidence type="ECO:0008006" key="3">
    <source>
        <dbReference type="Google" id="ProtNLM"/>
    </source>
</evidence>
<dbReference type="Proteomes" id="UP001139700">
    <property type="component" value="Unassembled WGS sequence"/>
</dbReference>
<dbReference type="EMBL" id="JAJTTA010000002">
    <property type="protein sequence ID" value="MCF0041308.1"/>
    <property type="molecule type" value="Genomic_DNA"/>
</dbReference>
<reference evidence="1" key="1">
    <citation type="submission" date="2021-12" db="EMBL/GenBank/DDBJ databases">
        <title>Novel species in genus Dyadobacter.</title>
        <authorList>
            <person name="Ma C."/>
        </authorList>
    </citation>
    <scope>NUCLEOTIDE SEQUENCE</scope>
    <source>
        <strain evidence="1">CY399</strain>
    </source>
</reference>
<organism evidence="1 2">
    <name type="scientific">Dyadobacter fanqingshengii</name>
    <dbReference type="NCBI Taxonomy" id="2906443"/>
    <lineage>
        <taxon>Bacteria</taxon>
        <taxon>Pseudomonadati</taxon>
        <taxon>Bacteroidota</taxon>
        <taxon>Cytophagia</taxon>
        <taxon>Cytophagales</taxon>
        <taxon>Spirosomataceae</taxon>
        <taxon>Dyadobacter</taxon>
    </lineage>
</organism>
<name>A0A9X1PCB7_9BACT</name>
<protein>
    <recommendedName>
        <fullName evidence="3">DUF4595 domain-containing protein</fullName>
    </recommendedName>
</protein>